<comment type="caution">
    <text evidence="1">The sequence shown here is derived from an EMBL/GenBank/DDBJ whole genome shotgun (WGS) entry which is preliminary data.</text>
</comment>
<organism evidence="1 2">
    <name type="scientific">Achaetomium macrosporum</name>
    <dbReference type="NCBI Taxonomy" id="79813"/>
    <lineage>
        <taxon>Eukaryota</taxon>
        <taxon>Fungi</taxon>
        <taxon>Dikarya</taxon>
        <taxon>Ascomycota</taxon>
        <taxon>Pezizomycotina</taxon>
        <taxon>Sordariomycetes</taxon>
        <taxon>Sordariomycetidae</taxon>
        <taxon>Sordariales</taxon>
        <taxon>Chaetomiaceae</taxon>
        <taxon>Achaetomium</taxon>
    </lineage>
</organism>
<dbReference type="SUPFAM" id="SSF56300">
    <property type="entry name" value="Metallo-dependent phosphatases"/>
    <property type="match status" value="1"/>
</dbReference>
<gene>
    <name evidence="1" type="ORF">C8A03DRAFT_43635</name>
</gene>
<dbReference type="AlphaFoldDB" id="A0AAN7CBV6"/>
<dbReference type="InterPro" id="IPR029052">
    <property type="entry name" value="Metallo-depent_PP-like"/>
</dbReference>
<dbReference type="InterPro" id="IPR051693">
    <property type="entry name" value="UPF0046_metallophosphoest"/>
</dbReference>
<evidence type="ECO:0000313" key="1">
    <source>
        <dbReference type="EMBL" id="KAK4238661.1"/>
    </source>
</evidence>
<name>A0AAN7CBV6_9PEZI</name>
<dbReference type="PANTHER" id="PTHR12905">
    <property type="entry name" value="METALLOPHOSPHOESTERASE"/>
    <property type="match status" value="1"/>
</dbReference>
<reference evidence="1" key="2">
    <citation type="submission" date="2023-05" db="EMBL/GenBank/DDBJ databases">
        <authorList>
            <consortium name="Lawrence Berkeley National Laboratory"/>
            <person name="Steindorff A."/>
            <person name="Hensen N."/>
            <person name="Bonometti L."/>
            <person name="Westerberg I."/>
            <person name="Brannstrom I.O."/>
            <person name="Guillou S."/>
            <person name="Cros-Aarteil S."/>
            <person name="Calhoun S."/>
            <person name="Haridas S."/>
            <person name="Kuo A."/>
            <person name="Mondo S."/>
            <person name="Pangilinan J."/>
            <person name="Riley R."/>
            <person name="Labutti K."/>
            <person name="Andreopoulos B."/>
            <person name="Lipzen A."/>
            <person name="Chen C."/>
            <person name="Yanf M."/>
            <person name="Daum C."/>
            <person name="Ng V."/>
            <person name="Clum A."/>
            <person name="Ohm R."/>
            <person name="Martin F."/>
            <person name="Silar P."/>
            <person name="Natvig D."/>
            <person name="Lalanne C."/>
            <person name="Gautier V."/>
            <person name="Ament-Velasquez S.L."/>
            <person name="Kruys A."/>
            <person name="Hutchinson M.I."/>
            <person name="Powell A.J."/>
            <person name="Barry K."/>
            <person name="Miller A.N."/>
            <person name="Grigoriev I.V."/>
            <person name="Debuchy R."/>
            <person name="Gladieux P."/>
            <person name="Thoren M.H."/>
            <person name="Johannesson H."/>
        </authorList>
    </citation>
    <scope>NUCLEOTIDE SEQUENCE</scope>
    <source>
        <strain evidence="1">CBS 532.94</strain>
    </source>
</reference>
<sequence>MPGITTRFLILSDTHADPDCQPNLSSLSADVAIHCGDLTEESKLCEFISAIDLLRGINAPLKLKKIAEAACPIESDLVKKEFGDYDEARQLFTNAKEAGIILLDEGRHIFTLSNGASLAVYASPYTPSPHAEMGFHPPRGVLDRTDTNQRAGCERLFAEVARARPKMHCFGHIHEGWGAKPVAWRGMTATDEPFHFTDVDNERSDTFETLASLKAGKWDSTKVIDQKEKKLETYRAQGYCTPSSSHTNGAEDTVQQTLFVNASIQGLEEGSQLPWLVEIELSRAVGNGDEGS</sequence>
<keyword evidence="2" id="KW-1185">Reference proteome</keyword>
<evidence type="ECO:0000313" key="2">
    <source>
        <dbReference type="Proteomes" id="UP001303760"/>
    </source>
</evidence>
<protein>
    <submittedName>
        <fullName evidence="1">Metallophosphoesterase domain-containing protein 1</fullName>
    </submittedName>
</protein>
<reference evidence="1" key="1">
    <citation type="journal article" date="2023" name="Mol. Phylogenet. Evol.">
        <title>Genome-scale phylogeny and comparative genomics of the fungal order Sordariales.</title>
        <authorList>
            <person name="Hensen N."/>
            <person name="Bonometti L."/>
            <person name="Westerberg I."/>
            <person name="Brannstrom I.O."/>
            <person name="Guillou S."/>
            <person name="Cros-Aarteil S."/>
            <person name="Calhoun S."/>
            <person name="Haridas S."/>
            <person name="Kuo A."/>
            <person name="Mondo S."/>
            <person name="Pangilinan J."/>
            <person name="Riley R."/>
            <person name="LaButti K."/>
            <person name="Andreopoulos B."/>
            <person name="Lipzen A."/>
            <person name="Chen C."/>
            <person name="Yan M."/>
            <person name="Daum C."/>
            <person name="Ng V."/>
            <person name="Clum A."/>
            <person name="Steindorff A."/>
            <person name="Ohm R.A."/>
            <person name="Martin F."/>
            <person name="Silar P."/>
            <person name="Natvig D.O."/>
            <person name="Lalanne C."/>
            <person name="Gautier V."/>
            <person name="Ament-Velasquez S.L."/>
            <person name="Kruys A."/>
            <person name="Hutchinson M.I."/>
            <person name="Powell A.J."/>
            <person name="Barry K."/>
            <person name="Miller A.N."/>
            <person name="Grigoriev I.V."/>
            <person name="Debuchy R."/>
            <person name="Gladieux P."/>
            <person name="Hiltunen Thoren M."/>
            <person name="Johannesson H."/>
        </authorList>
    </citation>
    <scope>NUCLEOTIDE SEQUENCE</scope>
    <source>
        <strain evidence="1">CBS 532.94</strain>
    </source>
</reference>
<dbReference type="Proteomes" id="UP001303760">
    <property type="component" value="Unassembled WGS sequence"/>
</dbReference>
<proteinExistence type="predicted"/>
<accession>A0AAN7CBV6</accession>
<dbReference type="PANTHER" id="PTHR12905:SF0">
    <property type="entry name" value="CALCINEURIN-LIKE PHOSPHOESTERASE DOMAIN-CONTAINING PROTEIN"/>
    <property type="match status" value="1"/>
</dbReference>
<dbReference type="Gene3D" id="3.60.21.10">
    <property type="match status" value="2"/>
</dbReference>
<dbReference type="EMBL" id="MU860087">
    <property type="protein sequence ID" value="KAK4238661.1"/>
    <property type="molecule type" value="Genomic_DNA"/>
</dbReference>